<dbReference type="InterPro" id="IPR001447">
    <property type="entry name" value="Arylamine_N-AcTrfase"/>
</dbReference>
<proteinExistence type="inferred from homology"/>
<dbReference type="Gene3D" id="3.30.2140.20">
    <property type="match status" value="1"/>
</dbReference>
<dbReference type="EMBL" id="LR877253">
    <property type="protein sequence ID" value="CAD2228227.1"/>
    <property type="molecule type" value="Genomic_DNA"/>
</dbReference>
<dbReference type="AlphaFoldDB" id="A0A8E4EXA3"/>
<comment type="similarity">
    <text evidence="1">Belongs to the arylamine N-acetyltransferase family.</text>
</comment>
<dbReference type="GO" id="GO:0016407">
    <property type="term" value="F:acetyltransferase activity"/>
    <property type="evidence" value="ECO:0007669"/>
    <property type="project" value="InterPro"/>
</dbReference>
<dbReference type="PANTHER" id="PTHR11786:SF0">
    <property type="entry name" value="ARYLAMINE N-ACETYLTRANSFERASE 4-RELATED"/>
    <property type="match status" value="1"/>
</dbReference>
<evidence type="ECO:0000313" key="3">
    <source>
        <dbReference type="EMBL" id="GIN21555.1"/>
    </source>
</evidence>
<dbReference type="InterPro" id="IPR053710">
    <property type="entry name" value="Arylamine_NAT_domain_sf"/>
</dbReference>
<gene>
    <name evidence="2" type="primary">NAT1</name>
    <name evidence="3" type="synonym">yvcN</name>
    <name evidence="3" type="ORF">J1TS3_26890</name>
</gene>
<dbReference type="Pfam" id="PF00797">
    <property type="entry name" value="Acetyltransf_2"/>
    <property type="match status" value="1"/>
</dbReference>
<evidence type="ECO:0000256" key="1">
    <source>
        <dbReference type="ARBA" id="ARBA00006547"/>
    </source>
</evidence>
<name>A0A8E4EXA3_9BACI</name>
<evidence type="ECO:0000313" key="4">
    <source>
        <dbReference type="Proteomes" id="UP000680279"/>
    </source>
</evidence>
<dbReference type="EMBL" id="BOQT01000009">
    <property type="protein sequence ID" value="GIN21555.1"/>
    <property type="molecule type" value="Genomic_DNA"/>
</dbReference>
<keyword evidence="4" id="KW-1185">Reference proteome</keyword>
<sequence length="271" mass="31128">MGEQIRALIKEQNYFSADDDLKRIQLVQELLAARFPFENLDVLLKVETPITPRFIEEKMLQHGRGGLCYELNALQHLILRELGYNVFLSSATVSSGNGWAEDRTHVLNLLYREEKLYAIDSGFGSNLPLHPIELDGPFVTSPAGSFRLCTLKTEKGTIAFQSKNEQGWETRYAFYPEKVEWKDLNRIKKEIHNSARSLFNRELLMARLLPESTLSVNEDRLQIKGGKNGNQKLHFSTYDEMLESIKVNFPESIYQAAVQYVHTKREGMENA</sequence>
<reference evidence="3 4" key="2">
    <citation type="submission" date="2021-03" db="EMBL/GenBank/DDBJ databases">
        <title>Antimicrobial resistance genes in bacteria isolated from Japanese honey, and their potential for conferring macrolide and lincosamide resistance in the American foulbrood pathogen Paenibacillus larvae.</title>
        <authorList>
            <person name="Okamoto M."/>
            <person name="Kumagai M."/>
            <person name="Kanamori H."/>
            <person name="Takamatsu D."/>
        </authorList>
    </citation>
    <scope>NUCLEOTIDE SEQUENCE [LARGE SCALE GENOMIC DNA]</scope>
    <source>
        <strain evidence="3 4">J1TS3</strain>
    </source>
</reference>
<dbReference type="Proteomes" id="UP000680279">
    <property type="component" value="Unassembled WGS sequence"/>
</dbReference>
<dbReference type="RefSeq" id="WP_018707616.1">
    <property type="nucleotide sequence ID" value="NZ_BOQT01000009.1"/>
</dbReference>
<keyword evidence="2" id="KW-0808">Transferase</keyword>
<dbReference type="PANTHER" id="PTHR11786">
    <property type="entry name" value="N-HYDROXYARYLAMINE O-ACETYLTRANSFERASE"/>
    <property type="match status" value="1"/>
</dbReference>
<dbReference type="SUPFAM" id="SSF54001">
    <property type="entry name" value="Cysteine proteinases"/>
    <property type="match status" value="1"/>
</dbReference>
<reference evidence="2" key="1">
    <citation type="submission" date="2020-08" db="EMBL/GenBank/DDBJ databases">
        <authorList>
            <person name="Boukouvala S."/>
        </authorList>
    </citation>
    <scope>NUCLEOTIDE SEQUENCE</scope>
    <source>
        <strain evidence="2">Sz35</strain>
    </source>
</reference>
<protein>
    <submittedName>
        <fullName evidence="3">Acetyltransferase YvcN</fullName>
    </submittedName>
    <submittedName>
        <fullName evidence="2">Arylamine N-acetyltransferase</fullName>
    </submittedName>
</protein>
<accession>A0A8E4EXA3</accession>
<dbReference type="InterPro" id="IPR038765">
    <property type="entry name" value="Papain-like_cys_pep_sf"/>
</dbReference>
<organism evidence="2">
    <name type="scientific">Siminovitchia fordii</name>
    <dbReference type="NCBI Taxonomy" id="254759"/>
    <lineage>
        <taxon>Bacteria</taxon>
        <taxon>Bacillati</taxon>
        <taxon>Bacillota</taxon>
        <taxon>Bacilli</taxon>
        <taxon>Bacillales</taxon>
        <taxon>Bacillaceae</taxon>
        <taxon>Siminovitchia</taxon>
    </lineage>
</organism>
<evidence type="ECO:0000313" key="2">
    <source>
        <dbReference type="EMBL" id="CAD2228227.1"/>
    </source>
</evidence>